<comment type="caution">
    <text evidence="3">The sequence shown here is derived from an EMBL/GenBank/DDBJ whole genome shotgun (WGS) entry which is preliminary data.</text>
</comment>
<dbReference type="InterPro" id="IPR040256">
    <property type="entry name" value="At4g02000-like"/>
</dbReference>
<accession>A0ABD1W0V0</accession>
<organism evidence="3 4">
    <name type="scientific">Abeliophyllum distichum</name>
    <dbReference type="NCBI Taxonomy" id="126358"/>
    <lineage>
        <taxon>Eukaryota</taxon>
        <taxon>Viridiplantae</taxon>
        <taxon>Streptophyta</taxon>
        <taxon>Embryophyta</taxon>
        <taxon>Tracheophyta</taxon>
        <taxon>Spermatophyta</taxon>
        <taxon>Magnoliopsida</taxon>
        <taxon>eudicotyledons</taxon>
        <taxon>Gunneridae</taxon>
        <taxon>Pentapetalae</taxon>
        <taxon>asterids</taxon>
        <taxon>lamiids</taxon>
        <taxon>Lamiales</taxon>
        <taxon>Oleaceae</taxon>
        <taxon>Forsythieae</taxon>
        <taxon>Abeliophyllum</taxon>
    </lineage>
</organism>
<feature type="domain" description="DUF4283" evidence="2">
    <location>
        <begin position="189"/>
        <end position="268"/>
    </location>
</feature>
<name>A0ABD1W0V0_9LAMI</name>
<reference evidence="4" key="1">
    <citation type="submission" date="2024-07" db="EMBL/GenBank/DDBJ databases">
        <title>Two chromosome-level genome assemblies of Korean endemic species Abeliophyllum distichum and Forsythia ovata (Oleaceae).</title>
        <authorList>
            <person name="Jang H."/>
        </authorList>
    </citation>
    <scope>NUCLEOTIDE SEQUENCE [LARGE SCALE GENOMIC DNA]</scope>
</reference>
<proteinExistence type="predicted"/>
<feature type="region of interest" description="Disordered" evidence="1">
    <location>
        <begin position="341"/>
        <end position="374"/>
    </location>
</feature>
<dbReference type="EMBL" id="JBFOLK010000001">
    <property type="protein sequence ID" value="KAL2543182.1"/>
    <property type="molecule type" value="Genomic_DNA"/>
</dbReference>
<evidence type="ECO:0000313" key="4">
    <source>
        <dbReference type="Proteomes" id="UP001604336"/>
    </source>
</evidence>
<dbReference type="InterPro" id="IPR025558">
    <property type="entry name" value="DUF4283"/>
</dbReference>
<dbReference type="AlphaFoldDB" id="A0ABD1W0V0"/>
<evidence type="ECO:0000256" key="1">
    <source>
        <dbReference type="SAM" id="MobiDB-lite"/>
    </source>
</evidence>
<feature type="compositionally biased region" description="Polar residues" evidence="1">
    <location>
        <begin position="365"/>
        <end position="374"/>
    </location>
</feature>
<evidence type="ECO:0000313" key="3">
    <source>
        <dbReference type="EMBL" id="KAL2543182.1"/>
    </source>
</evidence>
<sequence length="396" mass="43915">MGPSPMISESPKTPRMVPTTSNFVEINTLENGQQISIPEPVGLTKLHAPDPLNRHEIPHLSVKNHPIPRKLVLGLHTGGPARVARGIHALAQKKQNIWPVNPHLDPASVFPHEDQSVLNQGRQTYASTVSGRPTLLQAERSERTSFSTILAAPQDLVILSITHMPPGLHRGEPSFILTVEEEAAPFEPFKFTLVGKFSHQKPSMAKVRDCFMKFGFFGDYRLGLIDSKHVLIHLMHENDYSRMFLRSLYYIDGCPMRVLKWACDFGPDCEIHIAPVWLSFPLLPVHMRSKGVIFALAKIVGGDGQRFWQTVVYEKPPLFCSKCRHMGHSLGQRRAGGPPFTHSPTVVLSGQPPPSTSLPHLPTQTISAPPVTSTVTEITDRAKKAKGKEVVVDQPQ</sequence>
<dbReference type="Proteomes" id="UP001604336">
    <property type="component" value="Unassembled WGS sequence"/>
</dbReference>
<dbReference type="PANTHER" id="PTHR31286">
    <property type="entry name" value="GLYCINE-RICH CELL WALL STRUCTURAL PROTEIN 1.8-LIKE"/>
    <property type="match status" value="1"/>
</dbReference>
<protein>
    <recommendedName>
        <fullName evidence="2">DUF4283 domain-containing protein</fullName>
    </recommendedName>
</protein>
<keyword evidence="4" id="KW-1185">Reference proteome</keyword>
<dbReference type="PANTHER" id="PTHR31286:SF179">
    <property type="entry name" value="RNASE H TYPE-1 DOMAIN-CONTAINING PROTEIN"/>
    <property type="match status" value="1"/>
</dbReference>
<gene>
    <name evidence="3" type="ORF">Adt_04160</name>
</gene>
<dbReference type="Pfam" id="PF14111">
    <property type="entry name" value="DUF4283"/>
    <property type="match status" value="1"/>
</dbReference>
<evidence type="ECO:0000259" key="2">
    <source>
        <dbReference type="Pfam" id="PF14111"/>
    </source>
</evidence>